<dbReference type="OMA" id="WAISEKK"/>
<proteinExistence type="predicted"/>
<reference evidence="4" key="1">
    <citation type="journal article" date="2017" name="Nat. Ecol. Evol.">
        <title>Genome expansion and lineage-specific genetic innovations in the forest pathogenic fungi Armillaria.</title>
        <authorList>
            <person name="Sipos G."/>
            <person name="Prasanna A.N."/>
            <person name="Walter M.C."/>
            <person name="O'Connor E."/>
            <person name="Balint B."/>
            <person name="Krizsan K."/>
            <person name="Kiss B."/>
            <person name="Hess J."/>
            <person name="Varga T."/>
            <person name="Slot J."/>
            <person name="Riley R."/>
            <person name="Boka B."/>
            <person name="Rigling D."/>
            <person name="Barry K."/>
            <person name="Lee J."/>
            <person name="Mihaltcheva S."/>
            <person name="LaButti K."/>
            <person name="Lipzen A."/>
            <person name="Waldron R."/>
            <person name="Moloney N.M."/>
            <person name="Sperisen C."/>
            <person name="Kredics L."/>
            <person name="Vagvoelgyi C."/>
            <person name="Patrignani A."/>
            <person name="Fitzpatrick D."/>
            <person name="Nagy I."/>
            <person name="Doyle S."/>
            <person name="Anderson J.B."/>
            <person name="Grigoriev I.V."/>
            <person name="Gueldener U."/>
            <person name="Muensterkoetter M."/>
            <person name="Nagy L.G."/>
        </authorList>
    </citation>
    <scope>NUCLEOTIDE SEQUENCE [LARGE SCALE GENOMIC DNA]</scope>
    <source>
        <strain evidence="4">C18/9</strain>
    </source>
</reference>
<dbReference type="EMBL" id="FUEG01000053">
    <property type="protein sequence ID" value="SJL18132.1"/>
    <property type="molecule type" value="Genomic_DNA"/>
</dbReference>
<keyword evidence="4" id="KW-1185">Reference proteome</keyword>
<feature type="region of interest" description="Disordered" evidence="1">
    <location>
        <begin position="127"/>
        <end position="151"/>
    </location>
</feature>
<dbReference type="InterPro" id="IPR028000">
    <property type="entry name" value="Pma1"/>
</dbReference>
<feature type="transmembrane region" description="Helical" evidence="2">
    <location>
        <begin position="166"/>
        <end position="187"/>
    </location>
</feature>
<evidence type="ECO:0000256" key="2">
    <source>
        <dbReference type="SAM" id="Phobius"/>
    </source>
</evidence>
<dbReference type="OrthoDB" id="3363836at2759"/>
<organism evidence="3 4">
    <name type="scientific">Armillaria ostoyae</name>
    <name type="common">Armillaria root rot fungus</name>
    <dbReference type="NCBI Taxonomy" id="47428"/>
    <lineage>
        <taxon>Eukaryota</taxon>
        <taxon>Fungi</taxon>
        <taxon>Dikarya</taxon>
        <taxon>Basidiomycota</taxon>
        <taxon>Agaricomycotina</taxon>
        <taxon>Agaricomycetes</taxon>
        <taxon>Agaricomycetidae</taxon>
        <taxon>Agaricales</taxon>
        <taxon>Marasmiineae</taxon>
        <taxon>Physalacriaceae</taxon>
        <taxon>Armillaria</taxon>
    </lineage>
</organism>
<sequence>MAGFHDFARHTEGLNHLRRNDDNCSTGGFYISPAKGAVVDSLKTTNITWDPSCVEANAVDILLYAPSVSTPMIHVWEQVKNADGMYEATLKPRWWNSSSNIQLQLVILPAGNPPFLATLPAGPLWNATYTQPESGTPDSADTSKPDSAAEVVDSASNPNVISAGQIAAAVVAPVVFIILCIVAWLIWRRKRGLKERKAWTEAVDRRMSTTVDWPSITVAGASAAIRNSLVGTPTRTSMGNQPSSSFYAGPRHAGLGAGLYRHQNEQLATSPLYSNLDDSVAVGTGESRLLNIDARDAEILTPETIKARVSDGGNWWAISEKKDSHADRVLRSPPRAYGPHESDGESFREMLNAIDHTQTMGPDDMMRAYAYRG</sequence>
<protein>
    <submittedName>
        <fullName evidence="3">Uncharacterized protein</fullName>
    </submittedName>
</protein>
<gene>
    <name evidence="3" type="ORF">ARMOST_21704</name>
</gene>
<name>A0A284SAU5_ARMOS</name>
<feature type="compositionally biased region" description="Polar residues" evidence="1">
    <location>
        <begin position="127"/>
        <end position="142"/>
    </location>
</feature>
<evidence type="ECO:0000313" key="3">
    <source>
        <dbReference type="EMBL" id="SJL18132.1"/>
    </source>
</evidence>
<evidence type="ECO:0000256" key="1">
    <source>
        <dbReference type="SAM" id="MobiDB-lite"/>
    </source>
</evidence>
<dbReference type="AlphaFoldDB" id="A0A284SAU5"/>
<keyword evidence="2" id="KW-1133">Transmembrane helix</keyword>
<keyword evidence="2" id="KW-0812">Transmembrane</keyword>
<dbReference type="Proteomes" id="UP000219338">
    <property type="component" value="Unassembled WGS sequence"/>
</dbReference>
<accession>A0A284SAU5</accession>
<dbReference type="STRING" id="47428.A0A284SAU5"/>
<keyword evidence="2" id="KW-0472">Membrane</keyword>
<evidence type="ECO:0000313" key="4">
    <source>
        <dbReference type="Proteomes" id="UP000219338"/>
    </source>
</evidence>
<dbReference type="Pfam" id="PF14610">
    <property type="entry name" value="Psg1"/>
    <property type="match status" value="1"/>
</dbReference>